<proteinExistence type="predicted"/>
<keyword evidence="2" id="KW-1185">Reference proteome</keyword>
<evidence type="ECO:0000313" key="1">
    <source>
        <dbReference type="EMBL" id="KAK9423648.1"/>
    </source>
</evidence>
<name>A0ABR2V9Q6_9PEZI</name>
<accession>A0ABR2V9Q6</accession>
<sequence length="449" mass="51031">MALFSDLSRKLTGPPISAPMDFVQYVVKQAMACIAELHTEDAPGLIPFNEFFQLICAAVIHHYLKKAKRNDPVHHQEAAAIMALLAIQNRDPLARPVSYGGKQFRHLAWDQSPWLQFVLRAYCFRTAEEEIQRVGAELDEDLEYWKDWKDWKRKWVFLHRVCQQVWREAIFDDASFLFAHLSLRDMWTGAKEEDPELINVLTSWLGLAGADLLLACYSETLPIPTTGRTEGVSRAVDHTYPYDRGESSQTISRWNTYRATNSARLTIAYWGHSKVRIQELQGPRSAAVQEFERVYRLCNGLSNRLKALLGRTAWNQSDLKSIRFLDCVQKLTHIRPTTPLEMKRNASVLIRYIMARIIMDPEHDLSQERLASLANLLSQASVDSSFRAGGSPSNLSTLAAKLASALFVATHHKGTVRRNLENLQKFEAVMEQSNIPDETMNTISNSAAT</sequence>
<protein>
    <submittedName>
        <fullName evidence="1">Uncharacterized protein</fullName>
    </submittedName>
</protein>
<comment type="caution">
    <text evidence="1">The sequence shown here is derived from an EMBL/GenBank/DDBJ whole genome shotgun (WGS) entry which is preliminary data.</text>
</comment>
<dbReference type="Proteomes" id="UP001408356">
    <property type="component" value="Unassembled WGS sequence"/>
</dbReference>
<reference evidence="1 2" key="1">
    <citation type="journal article" date="2024" name="J. Plant Pathol.">
        <title>Sequence and assembly of the genome of Seiridium unicorne, isolate CBS 538.82, causal agent of cypress canker disease.</title>
        <authorList>
            <person name="Scali E."/>
            <person name="Rocca G.D."/>
            <person name="Danti R."/>
            <person name="Garbelotto M."/>
            <person name="Barberini S."/>
            <person name="Baroncelli R."/>
            <person name="Emiliani G."/>
        </authorList>
    </citation>
    <scope>NUCLEOTIDE SEQUENCE [LARGE SCALE GENOMIC DNA]</scope>
    <source>
        <strain evidence="1 2">BM-138-508</strain>
    </source>
</reference>
<evidence type="ECO:0000313" key="2">
    <source>
        <dbReference type="Proteomes" id="UP001408356"/>
    </source>
</evidence>
<gene>
    <name evidence="1" type="ORF">SUNI508_04129</name>
</gene>
<dbReference type="EMBL" id="JARVKF010000068">
    <property type="protein sequence ID" value="KAK9423648.1"/>
    <property type="molecule type" value="Genomic_DNA"/>
</dbReference>
<organism evidence="1 2">
    <name type="scientific">Seiridium unicorne</name>
    <dbReference type="NCBI Taxonomy" id="138068"/>
    <lineage>
        <taxon>Eukaryota</taxon>
        <taxon>Fungi</taxon>
        <taxon>Dikarya</taxon>
        <taxon>Ascomycota</taxon>
        <taxon>Pezizomycotina</taxon>
        <taxon>Sordariomycetes</taxon>
        <taxon>Xylariomycetidae</taxon>
        <taxon>Amphisphaeriales</taxon>
        <taxon>Sporocadaceae</taxon>
        <taxon>Seiridium</taxon>
    </lineage>
</organism>